<evidence type="ECO:0000256" key="2">
    <source>
        <dbReference type="ARBA" id="ARBA00022692"/>
    </source>
</evidence>
<comment type="subcellular location">
    <subcellularLocation>
        <location evidence="1">Membrane</location>
        <topology evidence="1">Multi-pass membrane protein</topology>
    </subcellularLocation>
</comment>
<organism evidence="6 7">
    <name type="scientific">Bacillus salipaludis</name>
    <dbReference type="NCBI Taxonomy" id="2547811"/>
    <lineage>
        <taxon>Bacteria</taxon>
        <taxon>Bacillati</taxon>
        <taxon>Bacillota</taxon>
        <taxon>Bacilli</taxon>
        <taxon>Bacillales</taxon>
        <taxon>Bacillaceae</taxon>
        <taxon>Bacillus</taxon>
    </lineage>
</organism>
<evidence type="ECO:0000256" key="1">
    <source>
        <dbReference type="ARBA" id="ARBA00004141"/>
    </source>
</evidence>
<name>A0ABW8RHJ3_9BACI</name>
<keyword evidence="2 5" id="KW-0812">Transmembrane</keyword>
<sequence>MIKSEERLMGAGIYVLSLFFPILAPLIIWLIKKDESSFIDYHGKEYFNFFISYFVYSIVAGILTIVIIGIFLLWALGIAALIFSIIAAVRAYEGKEYQFPWIFRLIK</sequence>
<evidence type="ECO:0000256" key="5">
    <source>
        <dbReference type="SAM" id="Phobius"/>
    </source>
</evidence>
<dbReference type="Proteomes" id="UP001623041">
    <property type="component" value="Unassembled WGS sequence"/>
</dbReference>
<feature type="transmembrane region" description="Helical" evidence="5">
    <location>
        <begin position="12"/>
        <end position="31"/>
    </location>
</feature>
<evidence type="ECO:0000256" key="3">
    <source>
        <dbReference type="ARBA" id="ARBA00022989"/>
    </source>
</evidence>
<keyword evidence="4 5" id="KW-0472">Membrane</keyword>
<keyword evidence="7" id="KW-1185">Reference proteome</keyword>
<dbReference type="RefSeq" id="WP_406581514.1">
    <property type="nucleotide sequence ID" value="NZ_JBJHQH010000011.1"/>
</dbReference>
<evidence type="ECO:0000313" key="7">
    <source>
        <dbReference type="Proteomes" id="UP001623041"/>
    </source>
</evidence>
<keyword evidence="3 5" id="KW-1133">Transmembrane helix</keyword>
<evidence type="ECO:0000256" key="4">
    <source>
        <dbReference type="ARBA" id="ARBA00023136"/>
    </source>
</evidence>
<feature type="transmembrane region" description="Helical" evidence="5">
    <location>
        <begin position="51"/>
        <end position="83"/>
    </location>
</feature>
<dbReference type="InterPro" id="IPR019109">
    <property type="entry name" value="MamF_MmsF"/>
</dbReference>
<reference evidence="6 7" key="1">
    <citation type="submission" date="2024-11" db="EMBL/GenBank/DDBJ databases">
        <authorList>
            <person name="Lucas J.A."/>
        </authorList>
    </citation>
    <scope>NUCLEOTIDE SEQUENCE [LARGE SCALE GENOMIC DNA]</scope>
    <source>
        <strain evidence="6 7">Z 5.4</strain>
    </source>
</reference>
<gene>
    <name evidence="6" type="ORF">ACJEBI_15920</name>
</gene>
<dbReference type="Pfam" id="PF09685">
    <property type="entry name" value="MamF_MmsF"/>
    <property type="match status" value="1"/>
</dbReference>
<dbReference type="EMBL" id="JBJHQH010000011">
    <property type="protein sequence ID" value="MFK9092960.1"/>
    <property type="molecule type" value="Genomic_DNA"/>
</dbReference>
<protein>
    <submittedName>
        <fullName evidence="6">DUF4870 domain-containing protein</fullName>
    </submittedName>
</protein>
<proteinExistence type="predicted"/>
<comment type="caution">
    <text evidence="6">The sequence shown here is derived from an EMBL/GenBank/DDBJ whole genome shotgun (WGS) entry which is preliminary data.</text>
</comment>
<evidence type="ECO:0000313" key="6">
    <source>
        <dbReference type="EMBL" id="MFK9092960.1"/>
    </source>
</evidence>
<accession>A0ABW8RHJ3</accession>